<dbReference type="InterPro" id="IPR007694">
    <property type="entry name" value="DNA_helicase_DnaB-like_C"/>
</dbReference>
<evidence type="ECO:0000256" key="12">
    <source>
        <dbReference type="RuleBase" id="RU362085"/>
    </source>
</evidence>
<dbReference type="AlphaFoldDB" id="F7YWV1"/>
<keyword evidence="3 12" id="KW-0235">DNA replication</keyword>
<dbReference type="GO" id="GO:0016887">
    <property type="term" value="F:ATP hydrolysis activity"/>
    <property type="evidence" value="ECO:0007669"/>
    <property type="project" value="RHEA"/>
</dbReference>
<evidence type="ECO:0000256" key="5">
    <source>
        <dbReference type="ARBA" id="ARBA00022801"/>
    </source>
</evidence>
<dbReference type="EMBL" id="CP002351">
    <property type="protein sequence ID" value="AEH50471.1"/>
    <property type="molecule type" value="Genomic_DNA"/>
</dbReference>
<dbReference type="FunFam" id="1.10.860.10:FF:000001">
    <property type="entry name" value="Replicative DNA helicase"/>
    <property type="match status" value="1"/>
</dbReference>
<dbReference type="Gene3D" id="3.40.50.300">
    <property type="entry name" value="P-loop containing nucleotide triphosphate hydrolases"/>
    <property type="match status" value="1"/>
</dbReference>
<organism evidence="14 15">
    <name type="scientific">Pseudothermotoga thermarum DSM 5069</name>
    <dbReference type="NCBI Taxonomy" id="688269"/>
    <lineage>
        <taxon>Bacteria</taxon>
        <taxon>Thermotogati</taxon>
        <taxon>Thermotogota</taxon>
        <taxon>Thermotogae</taxon>
        <taxon>Thermotogales</taxon>
        <taxon>Thermotogaceae</taxon>
        <taxon>Pseudothermotoga</taxon>
    </lineage>
</organism>
<dbReference type="FunFam" id="3.40.50.300:FF:001761">
    <property type="entry name" value="Replicative DNA helicase"/>
    <property type="match status" value="1"/>
</dbReference>
<evidence type="ECO:0000256" key="6">
    <source>
        <dbReference type="ARBA" id="ARBA00022806"/>
    </source>
</evidence>
<dbReference type="InterPro" id="IPR007692">
    <property type="entry name" value="DNA_helicase_DnaB"/>
</dbReference>
<dbReference type="OrthoDB" id="9773982at2"/>
<evidence type="ECO:0000313" key="15">
    <source>
        <dbReference type="Proteomes" id="UP000006804"/>
    </source>
</evidence>
<keyword evidence="8 12" id="KW-0238">DNA-binding</keyword>
<dbReference type="InterPro" id="IPR016136">
    <property type="entry name" value="DNA_helicase_N/primase_C"/>
</dbReference>
<evidence type="ECO:0000256" key="10">
    <source>
        <dbReference type="ARBA" id="ARBA00048954"/>
    </source>
</evidence>
<comment type="similarity">
    <text evidence="1 12">Belongs to the helicase family. DnaB subfamily.</text>
</comment>
<evidence type="ECO:0000256" key="2">
    <source>
        <dbReference type="ARBA" id="ARBA00022515"/>
    </source>
</evidence>
<dbReference type="PANTHER" id="PTHR30153:SF2">
    <property type="entry name" value="REPLICATIVE DNA HELICASE"/>
    <property type="match status" value="1"/>
</dbReference>
<dbReference type="GO" id="GO:0006269">
    <property type="term" value="P:DNA replication, synthesis of primer"/>
    <property type="evidence" value="ECO:0007669"/>
    <property type="project" value="UniProtKB-UniRule"/>
</dbReference>
<dbReference type="SMART" id="SM00382">
    <property type="entry name" value="AAA"/>
    <property type="match status" value="1"/>
</dbReference>
<keyword evidence="6 12" id="KW-0347">Helicase</keyword>
<keyword evidence="15" id="KW-1185">Reference proteome</keyword>
<evidence type="ECO:0000256" key="1">
    <source>
        <dbReference type="ARBA" id="ARBA00008428"/>
    </source>
</evidence>
<keyword evidence="5 12" id="KW-0378">Hydrolase</keyword>
<dbReference type="HOGENOM" id="CLU_005373_0_0_0"/>
<dbReference type="Proteomes" id="UP000006804">
    <property type="component" value="Chromosome"/>
</dbReference>
<dbReference type="STRING" id="688269.Theth_0376"/>
<evidence type="ECO:0000256" key="3">
    <source>
        <dbReference type="ARBA" id="ARBA00022705"/>
    </source>
</evidence>
<sequence length="448" mass="50854">MNLNMPHNLEAEEAVIGSILIDPSVVNDVMEILRSDDFSSQKHRAIFTAMERLYERGEPIDVLTVCEELKKTGRMKLVGSEIDVARIAEAVPTSANVLYYAQIVRDKAILRSLIEAGRRIEEMAREEREVDEILDQAERIVFDIAESRATRTYEHIGAIMHQVFENLEELRTRASTVEPGAVVSGLPTGLKSLDRQTTGFHKSDLVVVAARPSVGKTAFALTIAKNMAVKFNIPVGIFSLEMSKEQLAQRLLCSEAHVDLHKLRTGYLTNEEWNRLTIAASNLYKANIIVDDEPSLDPRTLRAKARRMKREYNVEAIFVDYLQLMHIRGKNAESRQQEISEISRSLKLLARELDIVVVALSQLSRAVETREDKRPRLSDLRESGAIEQDADTVIFIYREEYYKKTEKIHEPHEAEIIIGKQRNGPIGTVILMFEPQTASFYEIEHGVE</sequence>
<dbReference type="GO" id="GO:0043139">
    <property type="term" value="F:5'-3' DNA helicase activity"/>
    <property type="evidence" value="ECO:0007669"/>
    <property type="project" value="UniProtKB-EC"/>
</dbReference>
<keyword evidence="2 12" id="KW-0639">Primosome</keyword>
<dbReference type="KEGG" id="tta:Theth_0376"/>
<accession>F7YWV1</accession>
<dbReference type="Pfam" id="PF00772">
    <property type="entry name" value="DnaB"/>
    <property type="match status" value="1"/>
</dbReference>
<proteinExistence type="inferred from homology"/>
<dbReference type="GO" id="GO:0003677">
    <property type="term" value="F:DNA binding"/>
    <property type="evidence" value="ECO:0007669"/>
    <property type="project" value="UniProtKB-UniRule"/>
</dbReference>
<name>F7YWV1_9THEM</name>
<dbReference type="PATRIC" id="fig|688269.3.peg.387"/>
<dbReference type="SUPFAM" id="SSF52540">
    <property type="entry name" value="P-loop containing nucleoside triphosphate hydrolases"/>
    <property type="match status" value="1"/>
</dbReference>
<dbReference type="Gene3D" id="1.10.860.10">
    <property type="entry name" value="DNAb Helicase, Chain A"/>
    <property type="match status" value="1"/>
</dbReference>
<dbReference type="Pfam" id="PF03796">
    <property type="entry name" value="DnaB_C"/>
    <property type="match status" value="1"/>
</dbReference>
<dbReference type="NCBIfam" id="TIGR00665">
    <property type="entry name" value="DnaB"/>
    <property type="match status" value="1"/>
</dbReference>
<keyword evidence="4 12" id="KW-0547">Nucleotide-binding</keyword>
<dbReference type="PROSITE" id="PS51199">
    <property type="entry name" value="SF4_HELICASE"/>
    <property type="match status" value="1"/>
</dbReference>
<dbReference type="GO" id="GO:0005524">
    <property type="term" value="F:ATP binding"/>
    <property type="evidence" value="ECO:0007669"/>
    <property type="project" value="UniProtKB-UniRule"/>
</dbReference>
<evidence type="ECO:0000256" key="11">
    <source>
        <dbReference type="NCBIfam" id="TIGR00665"/>
    </source>
</evidence>
<evidence type="ECO:0000313" key="14">
    <source>
        <dbReference type="EMBL" id="AEH50471.1"/>
    </source>
</evidence>
<evidence type="ECO:0000256" key="9">
    <source>
        <dbReference type="ARBA" id="ARBA00023235"/>
    </source>
</evidence>
<dbReference type="RefSeq" id="WP_013931694.1">
    <property type="nucleotide sequence ID" value="NC_015707.1"/>
</dbReference>
<evidence type="ECO:0000256" key="7">
    <source>
        <dbReference type="ARBA" id="ARBA00022840"/>
    </source>
</evidence>
<evidence type="ECO:0000259" key="13">
    <source>
        <dbReference type="PROSITE" id="PS51199"/>
    </source>
</evidence>
<feature type="domain" description="SF4 helicase" evidence="13">
    <location>
        <begin position="179"/>
        <end position="447"/>
    </location>
</feature>
<protein>
    <recommendedName>
        <fullName evidence="11 12">Replicative DNA helicase</fullName>
        <ecNumber evidence="11 12">5.6.2.3</ecNumber>
    </recommendedName>
</protein>
<dbReference type="EC" id="5.6.2.3" evidence="11 12"/>
<keyword evidence="9" id="KW-0413">Isomerase</keyword>
<dbReference type="SUPFAM" id="SSF48024">
    <property type="entry name" value="N-terminal domain of DnaB helicase"/>
    <property type="match status" value="1"/>
</dbReference>
<comment type="catalytic activity">
    <reaction evidence="10 12">
        <text>ATP + H2O = ADP + phosphate + H(+)</text>
        <dbReference type="Rhea" id="RHEA:13065"/>
        <dbReference type="ChEBI" id="CHEBI:15377"/>
        <dbReference type="ChEBI" id="CHEBI:15378"/>
        <dbReference type="ChEBI" id="CHEBI:30616"/>
        <dbReference type="ChEBI" id="CHEBI:43474"/>
        <dbReference type="ChEBI" id="CHEBI:456216"/>
        <dbReference type="EC" id="5.6.2.3"/>
    </reaction>
</comment>
<evidence type="ECO:0000256" key="4">
    <source>
        <dbReference type="ARBA" id="ARBA00022741"/>
    </source>
</evidence>
<dbReference type="PANTHER" id="PTHR30153">
    <property type="entry name" value="REPLICATIVE DNA HELICASE DNAB"/>
    <property type="match status" value="1"/>
</dbReference>
<dbReference type="GO" id="GO:1990077">
    <property type="term" value="C:primosome complex"/>
    <property type="evidence" value="ECO:0007669"/>
    <property type="project" value="UniProtKB-UniRule"/>
</dbReference>
<dbReference type="NCBIfam" id="NF004384">
    <property type="entry name" value="PRK05748.1"/>
    <property type="match status" value="1"/>
</dbReference>
<dbReference type="InterPro" id="IPR003593">
    <property type="entry name" value="AAA+_ATPase"/>
</dbReference>
<dbReference type="eggNOG" id="COG0305">
    <property type="taxonomic scope" value="Bacteria"/>
</dbReference>
<dbReference type="CDD" id="cd00984">
    <property type="entry name" value="DnaB_C"/>
    <property type="match status" value="1"/>
</dbReference>
<reference evidence="14 15" key="1">
    <citation type="submission" date="2010-11" db="EMBL/GenBank/DDBJ databases">
        <title>The complete genome of Thermotoga thermarum DSM 5069.</title>
        <authorList>
            <consortium name="US DOE Joint Genome Institute (JGI-PGF)"/>
            <person name="Lucas S."/>
            <person name="Copeland A."/>
            <person name="Lapidus A."/>
            <person name="Bruce D."/>
            <person name="Goodwin L."/>
            <person name="Pitluck S."/>
            <person name="Kyrpides N."/>
            <person name="Mavromatis K."/>
            <person name="Ivanova N."/>
            <person name="Zeytun A."/>
            <person name="Brettin T."/>
            <person name="Detter J.C."/>
            <person name="Tapia R."/>
            <person name="Han C."/>
            <person name="Land M."/>
            <person name="Hauser L."/>
            <person name="Markowitz V."/>
            <person name="Cheng J.-F."/>
            <person name="Hugenholtz P."/>
            <person name="Woyke T."/>
            <person name="Wu D."/>
            <person name="Spring S."/>
            <person name="Schroeder M."/>
            <person name="Brambilla E."/>
            <person name="Klenk H.-P."/>
            <person name="Eisen J.A."/>
        </authorList>
    </citation>
    <scope>NUCLEOTIDE SEQUENCE [LARGE SCALE GENOMIC DNA]</scope>
    <source>
        <strain evidence="14 15">DSM 5069</strain>
    </source>
</reference>
<dbReference type="InterPro" id="IPR007693">
    <property type="entry name" value="DNA_helicase_DnaB-like_N"/>
</dbReference>
<dbReference type="InterPro" id="IPR036185">
    <property type="entry name" value="DNA_heli_DnaB-like_N_sf"/>
</dbReference>
<dbReference type="GO" id="GO:0005829">
    <property type="term" value="C:cytosol"/>
    <property type="evidence" value="ECO:0007669"/>
    <property type="project" value="TreeGrafter"/>
</dbReference>
<gene>
    <name evidence="14" type="ORF">Theth_0376</name>
</gene>
<dbReference type="InterPro" id="IPR027417">
    <property type="entry name" value="P-loop_NTPase"/>
</dbReference>
<evidence type="ECO:0000256" key="8">
    <source>
        <dbReference type="ARBA" id="ARBA00023125"/>
    </source>
</evidence>
<keyword evidence="7 12" id="KW-0067">ATP-binding</keyword>
<comment type="function">
    <text evidence="12">The main replicative DNA helicase, it participates in initiation and elongation during chromosome replication. Travels ahead of the DNA replisome, separating dsDNA into templates for DNA synthesis. A processive ATP-dependent 5'-3' DNA helicase it has DNA-dependent ATPase activity.</text>
</comment>